<evidence type="ECO:0000313" key="2">
    <source>
        <dbReference type="EMBL" id="RSH95449.1"/>
    </source>
</evidence>
<evidence type="ECO:0000256" key="1">
    <source>
        <dbReference type="SAM" id="MobiDB-lite"/>
    </source>
</evidence>
<dbReference type="AlphaFoldDB" id="A0A427YWJ3"/>
<proteinExistence type="predicted"/>
<name>A0A427YWJ3_9TREE</name>
<organism evidence="2 3">
    <name type="scientific">Saitozyma podzolica</name>
    <dbReference type="NCBI Taxonomy" id="1890683"/>
    <lineage>
        <taxon>Eukaryota</taxon>
        <taxon>Fungi</taxon>
        <taxon>Dikarya</taxon>
        <taxon>Basidiomycota</taxon>
        <taxon>Agaricomycotina</taxon>
        <taxon>Tremellomycetes</taxon>
        <taxon>Tremellales</taxon>
        <taxon>Trimorphomycetaceae</taxon>
        <taxon>Saitozyma</taxon>
    </lineage>
</organism>
<dbReference type="PANTHER" id="PTHR37848">
    <property type="entry name" value="EXPRESSED PROTEIN"/>
    <property type="match status" value="1"/>
</dbReference>
<dbReference type="EMBL" id="RSCD01000001">
    <property type="protein sequence ID" value="RSH95449.1"/>
    <property type="molecule type" value="Genomic_DNA"/>
</dbReference>
<sequence>MVTSDTKSMSSLAPDSPPSYDSILPEPSTASGSSAVAAAAATVADHPAPKHIQHLFSSPPNAEPLLGKGSTPYTQVSGITTHVKWGRQVTFDPRLQNPAVLYDWIRAQALIPPKLKLRCVGAHFEVPQRDEVVQDNGVTRHRRKGQTERVVDFDFFIDVSSALDHPETLANIQLRAGYQRLETDVGVTDVGRTETSQERTPSAEEVNKWRFGKGYPGWVDVRSMPEFWEDRAAKTKGKAPRHTGAISLRDVEEGDTTQAPHPPVRFADTPTLKAWCEAYCRDQGRLKSFMMRKWIWGWEMAALESAVKTAIISTGYQSNELKVEWEFDDNAVEVRPPNLLSRLVWDTPVWLMLFVALLYPLIWVWQRLHPNGGAPYDLANASYALKYYPPLPSTFPGESVDRAQDRLPTLYKLHPEMPPNPHLQPGPRGVHYLLGRKEGGWFREWEERIRMAVRMRYKGSWWGRRWGMSGRRVWTGTRGVVGTCRSLCIGTRTR</sequence>
<feature type="compositionally biased region" description="Polar residues" evidence="1">
    <location>
        <begin position="1"/>
        <end position="13"/>
    </location>
</feature>
<feature type="region of interest" description="Disordered" evidence="1">
    <location>
        <begin position="234"/>
        <end position="264"/>
    </location>
</feature>
<accession>A0A427YWJ3</accession>
<evidence type="ECO:0000313" key="3">
    <source>
        <dbReference type="Proteomes" id="UP000279259"/>
    </source>
</evidence>
<keyword evidence="3" id="KW-1185">Reference proteome</keyword>
<feature type="region of interest" description="Disordered" evidence="1">
    <location>
        <begin position="1"/>
        <end position="31"/>
    </location>
</feature>
<reference evidence="2 3" key="1">
    <citation type="submission" date="2018-11" db="EMBL/GenBank/DDBJ databases">
        <title>Genome sequence of Saitozyma podzolica DSM 27192.</title>
        <authorList>
            <person name="Aliyu H."/>
            <person name="Gorte O."/>
            <person name="Ochsenreither K."/>
        </authorList>
    </citation>
    <scope>NUCLEOTIDE SEQUENCE [LARGE SCALE GENOMIC DNA]</scope>
    <source>
        <strain evidence="2 3">DSM 27192</strain>
    </source>
</reference>
<dbReference type="Proteomes" id="UP000279259">
    <property type="component" value="Unassembled WGS sequence"/>
</dbReference>
<dbReference type="PANTHER" id="PTHR37848:SF1">
    <property type="entry name" value="SUN DOMAIN-CONTAINING PROTEIN"/>
    <property type="match status" value="1"/>
</dbReference>
<comment type="caution">
    <text evidence="2">The sequence shown here is derived from an EMBL/GenBank/DDBJ whole genome shotgun (WGS) entry which is preliminary data.</text>
</comment>
<protein>
    <submittedName>
        <fullName evidence="2">Uncharacterized protein</fullName>
    </submittedName>
</protein>
<gene>
    <name evidence="2" type="ORF">EHS25_000541</name>
</gene>
<dbReference type="OrthoDB" id="203796at2759"/>